<comment type="caution">
    <text evidence="3">The sequence shown here is derived from an EMBL/GenBank/DDBJ whole genome shotgun (WGS) entry which is preliminary data.</text>
</comment>
<keyword evidence="2" id="KW-0812">Transmembrane</keyword>
<gene>
    <name evidence="3" type="ORF">CO174_04890</name>
</gene>
<evidence type="ECO:0008006" key="5">
    <source>
        <dbReference type="Google" id="ProtNLM"/>
    </source>
</evidence>
<accession>A0A2M7XB86</accession>
<dbReference type="Proteomes" id="UP000229385">
    <property type="component" value="Unassembled WGS sequence"/>
</dbReference>
<protein>
    <recommendedName>
        <fullName evidence="5">Dipeptidylpeptidase IV N-terminal domain-containing protein</fullName>
    </recommendedName>
</protein>
<dbReference type="InterPro" id="IPR011042">
    <property type="entry name" value="6-blade_b-propeller_TolB-like"/>
</dbReference>
<name>A0A2M7XB86_9BACT</name>
<proteinExistence type="predicted"/>
<feature type="region of interest" description="Disordered" evidence="1">
    <location>
        <begin position="40"/>
        <end position="68"/>
    </location>
</feature>
<evidence type="ECO:0000313" key="4">
    <source>
        <dbReference type="Proteomes" id="UP000229385"/>
    </source>
</evidence>
<dbReference type="EMBL" id="PFWU01000049">
    <property type="protein sequence ID" value="PJA45140.1"/>
    <property type="molecule type" value="Genomic_DNA"/>
</dbReference>
<evidence type="ECO:0000313" key="3">
    <source>
        <dbReference type="EMBL" id="PJA45140.1"/>
    </source>
</evidence>
<reference evidence="4" key="1">
    <citation type="submission" date="2017-09" db="EMBL/GenBank/DDBJ databases">
        <title>Depth-based differentiation of microbial function through sediment-hosted aquifers and enrichment of novel symbionts in the deep terrestrial subsurface.</title>
        <authorList>
            <person name="Probst A.J."/>
            <person name="Ladd B."/>
            <person name="Jarett J.K."/>
            <person name="Geller-Mcgrath D.E."/>
            <person name="Sieber C.M.K."/>
            <person name="Emerson J.B."/>
            <person name="Anantharaman K."/>
            <person name="Thomas B.C."/>
            <person name="Malmstrom R."/>
            <person name="Stieglmeier M."/>
            <person name="Klingl A."/>
            <person name="Woyke T."/>
            <person name="Ryan C.M."/>
            <person name="Banfield J.F."/>
        </authorList>
    </citation>
    <scope>NUCLEOTIDE SEQUENCE [LARGE SCALE GENOMIC DNA]</scope>
</reference>
<dbReference type="AlphaFoldDB" id="A0A2M7XB86"/>
<keyword evidence="2" id="KW-1133">Transmembrane helix</keyword>
<keyword evidence="2" id="KW-0472">Membrane</keyword>
<feature type="transmembrane region" description="Helical" evidence="2">
    <location>
        <begin position="7"/>
        <end position="29"/>
    </location>
</feature>
<sequence length="404" mass="44372">MSQRLKRILLIIGFVLSVFAFAFILYALFFRSAPPEATVEDTEEELTGVLPSSGEGGVRGDDDTTGEGVGLTEADTVARGGVTATTTLTTSEVTDTVINGNDVNYYDPTDGRFYTINEDGEVVAMSSTQFPEVETVVWNKDSEKALLEFPDGSNIIYDFETEDQVTLPDHWEDFDFSPVTDEIIAKSIGLDPNNRWLVIASDDGSQTESIAALGQNESKVDVNWSPNDQVVAFADTVESREGGFDRRFIIPVGKNEENFKGLTVEGLDFISLWSPNGKQLLYSVAGEYSDFKPLIWLVEATSNTMGNDRHSLGLNTWADKCTWHSSSEVYCAVPTALKSSAGLQRSLSDVGPDVIYYIDVKTGRASLLAIPEDDTVISGLWVSDDGTKLYFTNDNGQLQLMYLR</sequence>
<evidence type="ECO:0000256" key="2">
    <source>
        <dbReference type="SAM" id="Phobius"/>
    </source>
</evidence>
<evidence type="ECO:0000256" key="1">
    <source>
        <dbReference type="SAM" id="MobiDB-lite"/>
    </source>
</evidence>
<dbReference type="SUPFAM" id="SSF82171">
    <property type="entry name" value="DPP6 N-terminal domain-like"/>
    <property type="match status" value="1"/>
</dbReference>
<dbReference type="Gene3D" id="2.120.10.30">
    <property type="entry name" value="TolB, C-terminal domain"/>
    <property type="match status" value="1"/>
</dbReference>
<organism evidence="3 4">
    <name type="scientific">Candidatus Uhrbacteria bacterium CG_4_9_14_3_um_filter_50_9</name>
    <dbReference type="NCBI Taxonomy" id="1975035"/>
    <lineage>
        <taxon>Bacteria</taxon>
        <taxon>Candidatus Uhriibacteriota</taxon>
    </lineage>
</organism>